<dbReference type="InterPro" id="IPR045864">
    <property type="entry name" value="aa-tRNA-synth_II/BPL/LPL"/>
</dbReference>
<keyword evidence="4 15" id="KW-0963">Cytoplasm</keyword>
<keyword evidence="13 15" id="KW-0030">Aminoacyl-tRNA synthetase</keyword>
<dbReference type="InterPro" id="IPR002547">
    <property type="entry name" value="tRNA-bd_dom"/>
</dbReference>
<comment type="subcellular location">
    <subcellularLocation>
        <location evidence="1 15">Cytoplasm</location>
    </subcellularLocation>
</comment>
<dbReference type="GO" id="GO:0000049">
    <property type="term" value="F:tRNA binding"/>
    <property type="evidence" value="ECO:0007669"/>
    <property type="project" value="UniProtKB-UniRule"/>
</dbReference>
<feature type="binding site" evidence="15">
    <location>
        <position position="470"/>
    </location>
    <ligand>
        <name>Mg(2+)</name>
        <dbReference type="ChEBI" id="CHEBI:18420"/>
        <note>shared with alpha subunit</note>
    </ligand>
</feature>
<dbReference type="InterPro" id="IPR033714">
    <property type="entry name" value="tRNA_bind_bactPheRS"/>
</dbReference>
<dbReference type="Pfam" id="PF03147">
    <property type="entry name" value="FDX-ACB"/>
    <property type="match status" value="1"/>
</dbReference>
<dbReference type="InterPro" id="IPR005121">
    <property type="entry name" value="Fdx_antiC-bd"/>
</dbReference>
<feature type="domain" description="B5" evidence="19">
    <location>
        <begin position="407"/>
        <end position="482"/>
    </location>
</feature>
<dbReference type="GO" id="GO:0006432">
    <property type="term" value="P:phenylalanyl-tRNA aminoacylation"/>
    <property type="evidence" value="ECO:0007669"/>
    <property type="project" value="UniProtKB-UniRule"/>
</dbReference>
<evidence type="ECO:0000256" key="10">
    <source>
        <dbReference type="ARBA" id="ARBA00022842"/>
    </source>
</evidence>
<dbReference type="GO" id="GO:0004826">
    <property type="term" value="F:phenylalanine-tRNA ligase activity"/>
    <property type="evidence" value="ECO:0007669"/>
    <property type="project" value="UniProtKB-UniRule"/>
</dbReference>
<dbReference type="NCBIfam" id="TIGR00472">
    <property type="entry name" value="pheT_bact"/>
    <property type="match status" value="1"/>
</dbReference>
<dbReference type="GO" id="GO:0000287">
    <property type="term" value="F:magnesium ion binding"/>
    <property type="evidence" value="ECO:0007669"/>
    <property type="project" value="UniProtKB-UniRule"/>
</dbReference>
<evidence type="ECO:0000256" key="8">
    <source>
        <dbReference type="ARBA" id="ARBA00022741"/>
    </source>
</evidence>
<accession>A0A1W1UAW8</accession>
<dbReference type="PROSITE" id="PS51483">
    <property type="entry name" value="B5"/>
    <property type="match status" value="1"/>
</dbReference>
<dbReference type="Gene3D" id="3.30.70.380">
    <property type="entry name" value="Ferrodoxin-fold anticodon-binding domain"/>
    <property type="match status" value="1"/>
</dbReference>
<evidence type="ECO:0000313" key="21">
    <source>
        <dbReference type="Proteomes" id="UP000192368"/>
    </source>
</evidence>
<comment type="cofactor">
    <cofactor evidence="15">
        <name>Mg(2+)</name>
        <dbReference type="ChEBI" id="CHEBI:18420"/>
    </cofactor>
    <text evidence="15">Binds 2 magnesium ions per tetramer.</text>
</comment>
<evidence type="ECO:0000256" key="2">
    <source>
        <dbReference type="ARBA" id="ARBA00008653"/>
    </source>
</evidence>
<evidence type="ECO:0000259" key="18">
    <source>
        <dbReference type="PROSITE" id="PS51447"/>
    </source>
</evidence>
<dbReference type="EC" id="6.1.1.20" evidence="15"/>
<dbReference type="FunFam" id="2.40.50.140:FF:000045">
    <property type="entry name" value="Phenylalanine--tRNA ligase beta subunit"/>
    <property type="match status" value="1"/>
</dbReference>
<feature type="domain" description="FDX-ACB" evidence="18">
    <location>
        <begin position="700"/>
        <end position="793"/>
    </location>
</feature>
<dbReference type="RefSeq" id="WP_084229735.1">
    <property type="nucleotide sequence ID" value="NZ_FWWR01000006.1"/>
</dbReference>
<dbReference type="Gene3D" id="3.30.56.10">
    <property type="match status" value="2"/>
</dbReference>
<evidence type="ECO:0000259" key="19">
    <source>
        <dbReference type="PROSITE" id="PS51483"/>
    </source>
</evidence>
<evidence type="ECO:0000313" key="20">
    <source>
        <dbReference type="EMBL" id="SMB78200.1"/>
    </source>
</evidence>
<dbReference type="InterPro" id="IPR005147">
    <property type="entry name" value="tRNA_synthase_B5-dom"/>
</dbReference>
<keyword evidence="11 16" id="KW-0694">RNA-binding</keyword>
<dbReference type="SUPFAM" id="SSF56037">
    <property type="entry name" value="PheT/TilS domain"/>
    <property type="match status" value="1"/>
</dbReference>
<evidence type="ECO:0000256" key="14">
    <source>
        <dbReference type="ARBA" id="ARBA00049255"/>
    </source>
</evidence>
<keyword evidence="10 15" id="KW-0460">Magnesium</keyword>
<dbReference type="Pfam" id="PF03483">
    <property type="entry name" value="B3_4"/>
    <property type="match status" value="1"/>
</dbReference>
<evidence type="ECO:0000256" key="12">
    <source>
        <dbReference type="ARBA" id="ARBA00022917"/>
    </source>
</evidence>
<dbReference type="InterPro" id="IPR005146">
    <property type="entry name" value="B3/B4_tRNA-bd"/>
</dbReference>
<dbReference type="InterPro" id="IPR004532">
    <property type="entry name" value="Phe-tRNA-ligase_IIc_bsu_bact"/>
</dbReference>
<dbReference type="GO" id="GO:0005524">
    <property type="term" value="F:ATP binding"/>
    <property type="evidence" value="ECO:0007669"/>
    <property type="project" value="UniProtKB-UniRule"/>
</dbReference>
<dbReference type="Pfam" id="PF01588">
    <property type="entry name" value="tRNA_bind"/>
    <property type="match status" value="1"/>
</dbReference>
<dbReference type="NCBIfam" id="NF045760">
    <property type="entry name" value="YtpR"/>
    <property type="match status" value="1"/>
</dbReference>
<keyword evidence="6 15" id="KW-0436">Ligase</keyword>
<keyword evidence="9 15" id="KW-0067">ATP-binding</keyword>
<dbReference type="SMART" id="SM00873">
    <property type="entry name" value="B3_4"/>
    <property type="match status" value="1"/>
</dbReference>
<dbReference type="STRING" id="573058.SAMN00017477_0032"/>
<evidence type="ECO:0000256" key="7">
    <source>
        <dbReference type="ARBA" id="ARBA00022723"/>
    </source>
</evidence>
<dbReference type="CDD" id="cd02796">
    <property type="entry name" value="tRNA_bind_bactPheRS"/>
    <property type="match status" value="1"/>
</dbReference>
<evidence type="ECO:0000256" key="13">
    <source>
        <dbReference type="ARBA" id="ARBA00023146"/>
    </source>
</evidence>
<keyword evidence="12 15" id="KW-0648">Protein biosynthesis</keyword>
<dbReference type="OrthoDB" id="9805455at2"/>
<dbReference type="AlphaFoldDB" id="A0A1W1UAW8"/>
<dbReference type="InterPro" id="IPR036690">
    <property type="entry name" value="Fdx_antiC-bd_sf"/>
</dbReference>
<dbReference type="SMART" id="SM00874">
    <property type="entry name" value="B5"/>
    <property type="match status" value="1"/>
</dbReference>
<evidence type="ECO:0000256" key="1">
    <source>
        <dbReference type="ARBA" id="ARBA00004496"/>
    </source>
</evidence>
<dbReference type="InterPro" id="IPR009061">
    <property type="entry name" value="DNA-bd_dom_put_sf"/>
</dbReference>
<dbReference type="SUPFAM" id="SSF54991">
    <property type="entry name" value="Anticodon-binding domain of PheRS"/>
    <property type="match status" value="1"/>
</dbReference>
<comment type="subunit">
    <text evidence="3 15">Tetramer of two alpha and two beta subunits.</text>
</comment>
<evidence type="ECO:0000256" key="4">
    <source>
        <dbReference type="ARBA" id="ARBA00022490"/>
    </source>
</evidence>
<dbReference type="Gene3D" id="3.50.40.10">
    <property type="entry name" value="Phenylalanyl-trna Synthetase, Chain B, domain 3"/>
    <property type="match status" value="1"/>
</dbReference>
<dbReference type="SUPFAM" id="SSF46955">
    <property type="entry name" value="Putative DNA-binding domain"/>
    <property type="match status" value="1"/>
</dbReference>
<dbReference type="EMBL" id="FWWR01000006">
    <property type="protein sequence ID" value="SMB78200.1"/>
    <property type="molecule type" value="Genomic_DNA"/>
</dbReference>
<keyword evidence="5 16" id="KW-0820">tRNA-binding</keyword>
<proteinExistence type="inferred from homology"/>
<gene>
    <name evidence="15" type="primary">pheT</name>
    <name evidence="20" type="ORF">SAMN00017477_0032</name>
</gene>
<dbReference type="InterPro" id="IPR041616">
    <property type="entry name" value="PheRS_beta_core"/>
</dbReference>
<comment type="similarity">
    <text evidence="2 15">Belongs to the phenylalanyl-tRNA synthetase beta subunit family. Type 1 subfamily.</text>
</comment>
<keyword evidence="21" id="KW-1185">Reference proteome</keyword>
<name>A0A1W1UAW8_PEPAS</name>
<dbReference type="Gene3D" id="2.40.50.140">
    <property type="entry name" value="Nucleic acid-binding proteins"/>
    <property type="match status" value="1"/>
</dbReference>
<dbReference type="HAMAP" id="MF_00283">
    <property type="entry name" value="Phe_tRNA_synth_beta1"/>
    <property type="match status" value="1"/>
</dbReference>
<dbReference type="SUPFAM" id="SSF50249">
    <property type="entry name" value="Nucleic acid-binding proteins"/>
    <property type="match status" value="1"/>
</dbReference>
<dbReference type="GO" id="GO:0016740">
    <property type="term" value="F:transferase activity"/>
    <property type="evidence" value="ECO:0007669"/>
    <property type="project" value="UniProtKB-ARBA"/>
</dbReference>
<evidence type="ECO:0000256" key="15">
    <source>
        <dbReference type="HAMAP-Rule" id="MF_00283"/>
    </source>
</evidence>
<evidence type="ECO:0000256" key="5">
    <source>
        <dbReference type="ARBA" id="ARBA00022555"/>
    </source>
</evidence>
<dbReference type="Pfam" id="PF17759">
    <property type="entry name" value="tRNA_synthFbeta"/>
    <property type="match status" value="1"/>
</dbReference>
<dbReference type="InterPro" id="IPR020825">
    <property type="entry name" value="Phe-tRNA_synthase-like_B3/B4"/>
</dbReference>
<organism evidence="20 21">
    <name type="scientific">Peptoniphilus asaccharolyticus DSM 20463</name>
    <dbReference type="NCBI Taxonomy" id="573058"/>
    <lineage>
        <taxon>Bacteria</taxon>
        <taxon>Bacillati</taxon>
        <taxon>Bacillota</taxon>
        <taxon>Tissierellia</taxon>
        <taxon>Tissierellales</taxon>
        <taxon>Peptoniphilaceae</taxon>
        <taxon>Peptoniphilus</taxon>
    </lineage>
</organism>
<dbReference type="CDD" id="cd00769">
    <property type="entry name" value="PheRS_beta_core"/>
    <property type="match status" value="1"/>
</dbReference>
<sequence>MFLPVKWLSDYIDLNLDIKEVADELSLTGSHVESIINRAENLSKIVVGKILKIEKHPDADKLVVCQLDVKDEVIQIVTGAQNVFEGAVVPVALSGSHIAGGVKIKKGKLRGVESNGMLCSLEELGYDQSVIAKEAKDGIYIFDENTEVGISAIEALGLDGEIIEFEITPNRPDCLSIIGMAREVSATFDVPLKLEMPQIKNEVESIEEYFEDVVIETENCKRFYAKVLKDVEIKASPLWLQNHLVAAGVRPINNIVDLTNFVMLEYGQPLHAYDLDELKTKKIVVRQAKDDETLKTLDGEVRELKSEDIVITDGENVIGLAGIMGGLDSEIKPTTKRVLLEGANFDKAFIRKTSKRLGLRSEASSRFEKGVDVTSAKTAVQRVCELAEEIKLADVVAGEFDIYPEKAVEKKIKLRTERVNKLIGMEFSTEEVAKILNRLFIETEVSGDVLVATVPTFRLDLEIEEDLIEEIARIYGYHNIQPKPLEGSLSVGGRSELRMLERRVKNILLSLGFNEFMTYSFVSPKNFDKLNLHENDELRNVVKIINPLGEEYSIMRTTLTSNMMEVLSYNAHRGNLNVAGFEFGNTFIPKADEDLPTEVTKLSIGFYDLGDFYFLKEVIRRALWQIGIEKFELKRAETEFLHPGVSAEIFVGEESLGFFGEVHPIVLENYDIKKKCYVAELDFYKLLDLAKENYTFKEIPKYPSMKRDLAFLMDNEVPAYEIEKVAREHGSELLEEFKVFDIYRSEALGADKKSIAFSLIFRSLEKTLVDTEVNEITEKITKAIEEKFDATLRS</sequence>
<dbReference type="PROSITE" id="PS51447">
    <property type="entry name" value="FDX_ACB"/>
    <property type="match status" value="1"/>
</dbReference>
<comment type="catalytic activity">
    <reaction evidence="14 15">
        <text>tRNA(Phe) + L-phenylalanine + ATP = L-phenylalanyl-tRNA(Phe) + AMP + diphosphate + H(+)</text>
        <dbReference type="Rhea" id="RHEA:19413"/>
        <dbReference type="Rhea" id="RHEA-COMP:9668"/>
        <dbReference type="Rhea" id="RHEA-COMP:9699"/>
        <dbReference type="ChEBI" id="CHEBI:15378"/>
        <dbReference type="ChEBI" id="CHEBI:30616"/>
        <dbReference type="ChEBI" id="CHEBI:33019"/>
        <dbReference type="ChEBI" id="CHEBI:58095"/>
        <dbReference type="ChEBI" id="CHEBI:78442"/>
        <dbReference type="ChEBI" id="CHEBI:78531"/>
        <dbReference type="ChEBI" id="CHEBI:456215"/>
        <dbReference type="EC" id="6.1.1.20"/>
    </reaction>
</comment>
<feature type="binding site" evidence="15">
    <location>
        <position position="469"/>
    </location>
    <ligand>
        <name>Mg(2+)</name>
        <dbReference type="ChEBI" id="CHEBI:18420"/>
        <note>shared with alpha subunit</note>
    </ligand>
</feature>
<dbReference type="SMART" id="SM00896">
    <property type="entry name" value="FDX-ACB"/>
    <property type="match status" value="1"/>
</dbReference>
<dbReference type="InterPro" id="IPR012340">
    <property type="entry name" value="NA-bd_OB-fold"/>
</dbReference>
<dbReference type="PROSITE" id="PS50886">
    <property type="entry name" value="TRBD"/>
    <property type="match status" value="1"/>
</dbReference>
<evidence type="ECO:0000256" key="9">
    <source>
        <dbReference type="ARBA" id="ARBA00022840"/>
    </source>
</evidence>
<dbReference type="Gene3D" id="3.30.930.10">
    <property type="entry name" value="Bira Bifunctional Protein, Domain 2"/>
    <property type="match status" value="1"/>
</dbReference>
<evidence type="ECO:0000256" key="11">
    <source>
        <dbReference type="ARBA" id="ARBA00022884"/>
    </source>
</evidence>
<evidence type="ECO:0000256" key="3">
    <source>
        <dbReference type="ARBA" id="ARBA00011209"/>
    </source>
</evidence>
<keyword evidence="7 15" id="KW-0479">Metal-binding</keyword>
<dbReference type="FunFam" id="3.30.56.10:FF:000002">
    <property type="entry name" value="Phenylalanine--tRNA ligase beta subunit"/>
    <property type="match status" value="1"/>
</dbReference>
<dbReference type="FunFam" id="3.30.70.380:FF:000001">
    <property type="entry name" value="Phenylalanine--tRNA ligase beta subunit"/>
    <property type="match status" value="1"/>
</dbReference>
<evidence type="ECO:0000259" key="17">
    <source>
        <dbReference type="PROSITE" id="PS50886"/>
    </source>
</evidence>
<dbReference type="GO" id="GO:0009328">
    <property type="term" value="C:phenylalanine-tRNA ligase complex"/>
    <property type="evidence" value="ECO:0007669"/>
    <property type="project" value="TreeGrafter"/>
</dbReference>
<protein>
    <recommendedName>
        <fullName evidence="15">Phenylalanine--tRNA ligase beta subunit</fullName>
        <ecNumber evidence="15">6.1.1.20</ecNumber>
    </recommendedName>
    <alternativeName>
        <fullName evidence="15">Phenylalanyl-tRNA synthetase beta subunit</fullName>
        <shortName evidence="15">PheRS</shortName>
    </alternativeName>
</protein>
<dbReference type="PANTHER" id="PTHR10947:SF0">
    <property type="entry name" value="PHENYLALANINE--TRNA LIGASE BETA SUBUNIT"/>
    <property type="match status" value="1"/>
</dbReference>
<dbReference type="PANTHER" id="PTHR10947">
    <property type="entry name" value="PHENYLALANYL-TRNA SYNTHETASE BETA CHAIN AND LEUCINE-RICH REPEAT-CONTAINING PROTEIN 47"/>
    <property type="match status" value="1"/>
</dbReference>
<evidence type="ECO:0000256" key="16">
    <source>
        <dbReference type="PROSITE-ProRule" id="PRU00209"/>
    </source>
</evidence>
<dbReference type="Pfam" id="PF03484">
    <property type="entry name" value="B5"/>
    <property type="match status" value="1"/>
</dbReference>
<dbReference type="Proteomes" id="UP000192368">
    <property type="component" value="Unassembled WGS sequence"/>
</dbReference>
<feature type="binding site" evidence="15">
    <location>
        <position position="466"/>
    </location>
    <ligand>
        <name>Mg(2+)</name>
        <dbReference type="ChEBI" id="CHEBI:18420"/>
        <note>shared with alpha subunit</note>
    </ligand>
</feature>
<feature type="domain" description="TRNA-binding" evidence="17">
    <location>
        <begin position="39"/>
        <end position="153"/>
    </location>
</feature>
<evidence type="ECO:0000256" key="6">
    <source>
        <dbReference type="ARBA" id="ARBA00022598"/>
    </source>
</evidence>
<feature type="binding site" evidence="15">
    <location>
        <position position="460"/>
    </location>
    <ligand>
        <name>Mg(2+)</name>
        <dbReference type="ChEBI" id="CHEBI:18420"/>
        <note>shared with alpha subunit</note>
    </ligand>
</feature>
<dbReference type="GO" id="GO:0140096">
    <property type="term" value="F:catalytic activity, acting on a protein"/>
    <property type="evidence" value="ECO:0007669"/>
    <property type="project" value="UniProtKB-ARBA"/>
</dbReference>
<reference evidence="21" key="1">
    <citation type="submission" date="2017-04" db="EMBL/GenBank/DDBJ databases">
        <authorList>
            <person name="Varghese N."/>
            <person name="Submissions S."/>
        </authorList>
    </citation>
    <scope>NUCLEOTIDE SEQUENCE [LARGE SCALE GENOMIC DNA]</scope>
    <source>
        <strain evidence="21">DSM 20463</strain>
    </source>
</reference>
<dbReference type="SUPFAM" id="SSF55681">
    <property type="entry name" value="Class II aaRS and biotin synthetases"/>
    <property type="match status" value="1"/>
</dbReference>
<dbReference type="InterPro" id="IPR045060">
    <property type="entry name" value="Phe-tRNA-ligase_IIc_bsu"/>
</dbReference>
<keyword evidence="8 15" id="KW-0547">Nucleotide-binding</keyword>